<dbReference type="EMBL" id="JACGWJ010000008">
    <property type="protein sequence ID" value="KAL0403698.1"/>
    <property type="molecule type" value="Genomic_DNA"/>
</dbReference>
<feature type="domain" description="Reverse transcriptase Ty1/copia-type" evidence="2">
    <location>
        <begin position="4"/>
        <end position="85"/>
    </location>
</feature>
<dbReference type="Pfam" id="PF07727">
    <property type="entry name" value="RVT_2"/>
    <property type="match status" value="1"/>
</dbReference>
<organism evidence="3">
    <name type="scientific">Sesamum radiatum</name>
    <name type="common">Black benniseed</name>
    <dbReference type="NCBI Taxonomy" id="300843"/>
    <lineage>
        <taxon>Eukaryota</taxon>
        <taxon>Viridiplantae</taxon>
        <taxon>Streptophyta</taxon>
        <taxon>Embryophyta</taxon>
        <taxon>Tracheophyta</taxon>
        <taxon>Spermatophyta</taxon>
        <taxon>Magnoliopsida</taxon>
        <taxon>eudicotyledons</taxon>
        <taxon>Gunneridae</taxon>
        <taxon>Pentapetalae</taxon>
        <taxon>asterids</taxon>
        <taxon>lamiids</taxon>
        <taxon>Lamiales</taxon>
        <taxon>Pedaliaceae</taxon>
        <taxon>Sesamum</taxon>
    </lineage>
</organism>
<feature type="compositionally biased region" description="Basic and acidic residues" evidence="1">
    <location>
        <begin position="98"/>
        <end position="108"/>
    </location>
</feature>
<gene>
    <name evidence="3" type="ORF">Sradi_2010600</name>
</gene>
<feature type="non-terminal residue" evidence="3">
    <location>
        <position position="1"/>
    </location>
</feature>
<proteinExistence type="predicted"/>
<comment type="caution">
    <text evidence="3">The sequence shown here is derived from an EMBL/GenBank/DDBJ whole genome shotgun (WGS) entry which is preliminary data.</text>
</comment>
<dbReference type="AlphaFoldDB" id="A0AAW2THN2"/>
<name>A0AAW2THN2_SESRA</name>
<evidence type="ECO:0000256" key="1">
    <source>
        <dbReference type="SAM" id="MobiDB-lite"/>
    </source>
</evidence>
<sequence length="116" mass="13501">SSVVFLMLYMDGILLTGNDVRMLGDTKTWLSTQFSMKNLGETSFILRIKIWRDRSKRMLEIIQASYIEKILKRFKMENSKGGYLSMRHGVKLSKTRSPKVDQETRRMSEIPYGSSI</sequence>
<feature type="region of interest" description="Disordered" evidence="1">
    <location>
        <begin position="94"/>
        <end position="116"/>
    </location>
</feature>
<protein>
    <recommendedName>
        <fullName evidence="2">Reverse transcriptase Ty1/copia-type domain-containing protein</fullName>
    </recommendedName>
</protein>
<evidence type="ECO:0000313" key="3">
    <source>
        <dbReference type="EMBL" id="KAL0403698.1"/>
    </source>
</evidence>
<reference evidence="3" key="2">
    <citation type="journal article" date="2024" name="Plant">
        <title>Genomic evolution and insights into agronomic trait innovations of Sesamum species.</title>
        <authorList>
            <person name="Miao H."/>
            <person name="Wang L."/>
            <person name="Qu L."/>
            <person name="Liu H."/>
            <person name="Sun Y."/>
            <person name="Le M."/>
            <person name="Wang Q."/>
            <person name="Wei S."/>
            <person name="Zheng Y."/>
            <person name="Lin W."/>
            <person name="Duan Y."/>
            <person name="Cao H."/>
            <person name="Xiong S."/>
            <person name="Wang X."/>
            <person name="Wei L."/>
            <person name="Li C."/>
            <person name="Ma Q."/>
            <person name="Ju M."/>
            <person name="Zhao R."/>
            <person name="Li G."/>
            <person name="Mu C."/>
            <person name="Tian Q."/>
            <person name="Mei H."/>
            <person name="Zhang T."/>
            <person name="Gao T."/>
            <person name="Zhang H."/>
        </authorList>
    </citation>
    <scope>NUCLEOTIDE SEQUENCE</scope>
    <source>
        <strain evidence="3">G02</strain>
    </source>
</reference>
<reference evidence="3" key="1">
    <citation type="submission" date="2020-06" db="EMBL/GenBank/DDBJ databases">
        <authorList>
            <person name="Li T."/>
            <person name="Hu X."/>
            <person name="Zhang T."/>
            <person name="Song X."/>
            <person name="Zhang H."/>
            <person name="Dai N."/>
            <person name="Sheng W."/>
            <person name="Hou X."/>
            <person name="Wei L."/>
        </authorList>
    </citation>
    <scope>NUCLEOTIDE SEQUENCE</scope>
    <source>
        <strain evidence="3">G02</strain>
        <tissue evidence="3">Leaf</tissue>
    </source>
</reference>
<evidence type="ECO:0000259" key="2">
    <source>
        <dbReference type="Pfam" id="PF07727"/>
    </source>
</evidence>
<dbReference type="InterPro" id="IPR013103">
    <property type="entry name" value="RVT_2"/>
</dbReference>
<accession>A0AAW2THN2</accession>